<dbReference type="PRINTS" id="PR00411">
    <property type="entry name" value="PNDRDTASEI"/>
</dbReference>
<dbReference type="Proteomes" id="UP001139207">
    <property type="component" value="Unassembled WGS sequence"/>
</dbReference>
<comment type="caution">
    <text evidence="6">The sequence shown here is derived from an EMBL/GenBank/DDBJ whole genome shotgun (WGS) entry which is preliminary data.</text>
</comment>
<dbReference type="InterPro" id="IPR038732">
    <property type="entry name" value="HpyO/CreE_NAD-binding"/>
</dbReference>
<evidence type="ECO:0000259" key="5">
    <source>
        <dbReference type="Pfam" id="PF13454"/>
    </source>
</evidence>
<dbReference type="PROSITE" id="PS00878">
    <property type="entry name" value="ODR_DC_2_1"/>
    <property type="match status" value="1"/>
</dbReference>
<dbReference type="InterPro" id="IPR029066">
    <property type="entry name" value="PLP-binding_barrel"/>
</dbReference>
<dbReference type="Gene3D" id="3.20.20.10">
    <property type="entry name" value="Alanine racemase"/>
    <property type="match status" value="1"/>
</dbReference>
<gene>
    <name evidence="6" type="ORF">MUN33_01690</name>
</gene>
<evidence type="ECO:0000259" key="4">
    <source>
        <dbReference type="Pfam" id="PF02784"/>
    </source>
</evidence>
<evidence type="ECO:0000256" key="1">
    <source>
        <dbReference type="ARBA" id="ARBA00001933"/>
    </source>
</evidence>
<evidence type="ECO:0000256" key="2">
    <source>
        <dbReference type="ARBA" id="ARBA00022793"/>
    </source>
</evidence>
<dbReference type="InterPro" id="IPR009006">
    <property type="entry name" value="Ala_racemase/Decarboxylase_C"/>
</dbReference>
<dbReference type="SUPFAM" id="SSF50621">
    <property type="entry name" value="Alanine racemase C-terminal domain-like"/>
    <property type="match status" value="1"/>
</dbReference>
<reference evidence="6" key="1">
    <citation type="submission" date="2022-04" db="EMBL/GenBank/DDBJ databases">
        <title>Corynebacterium kalidii LD5P10.</title>
        <authorList>
            <person name="Sun J.Q."/>
        </authorList>
    </citation>
    <scope>NUCLEOTIDE SEQUENCE</scope>
    <source>
        <strain evidence="6">LD5P10</strain>
    </source>
</reference>
<dbReference type="SUPFAM" id="SSF51419">
    <property type="entry name" value="PLP-binding barrel"/>
    <property type="match status" value="1"/>
</dbReference>
<dbReference type="Gene3D" id="2.40.37.10">
    <property type="entry name" value="Lyase, Ornithine Decarboxylase, Chain A, domain 1"/>
    <property type="match status" value="1"/>
</dbReference>
<name>A0A9X1WLZ3_9CORY</name>
<dbReference type="SUPFAM" id="SSF51905">
    <property type="entry name" value="FAD/NAD(P)-binding domain"/>
    <property type="match status" value="1"/>
</dbReference>
<dbReference type="PROSITE" id="PS00879">
    <property type="entry name" value="ODR_DC_2_2"/>
    <property type="match status" value="1"/>
</dbReference>
<dbReference type="RefSeq" id="WP_244803181.1">
    <property type="nucleotide sequence ID" value="NZ_JALIEA010000008.1"/>
</dbReference>
<keyword evidence="2" id="KW-0456">Lyase</keyword>
<dbReference type="GO" id="GO:0009089">
    <property type="term" value="P:lysine biosynthetic process via diaminopimelate"/>
    <property type="evidence" value="ECO:0007669"/>
    <property type="project" value="TreeGrafter"/>
</dbReference>
<dbReference type="Pfam" id="PF02784">
    <property type="entry name" value="Orn_Arg_deC_N"/>
    <property type="match status" value="1"/>
</dbReference>
<dbReference type="PANTHER" id="PTHR43727:SF2">
    <property type="entry name" value="GROUP IV DECARBOXYLASE"/>
    <property type="match status" value="1"/>
</dbReference>
<comment type="cofactor">
    <cofactor evidence="1">
        <name>pyridoxal 5'-phosphate</name>
        <dbReference type="ChEBI" id="CHEBI:597326"/>
    </cofactor>
</comment>
<feature type="domain" description="FAD-dependent urate hydroxylase HpyO/Asp monooxygenase CreE-like FAD/NAD(P)-binding" evidence="5">
    <location>
        <begin position="9"/>
        <end position="161"/>
    </location>
</feature>
<dbReference type="EMBL" id="JALIEA010000008">
    <property type="protein sequence ID" value="MCJ7857431.1"/>
    <property type="molecule type" value="Genomic_DNA"/>
</dbReference>
<evidence type="ECO:0000256" key="3">
    <source>
        <dbReference type="ARBA" id="ARBA00022898"/>
    </source>
</evidence>
<dbReference type="GO" id="GO:0008836">
    <property type="term" value="F:diaminopimelate decarboxylase activity"/>
    <property type="evidence" value="ECO:0007669"/>
    <property type="project" value="TreeGrafter"/>
</dbReference>
<proteinExistence type="predicted"/>
<accession>A0A9X1WLZ3</accession>
<feature type="domain" description="Orn/DAP/Arg decarboxylase 2 N-terminal" evidence="4">
    <location>
        <begin position="576"/>
        <end position="762"/>
    </location>
</feature>
<keyword evidence="7" id="KW-1185">Reference proteome</keyword>
<evidence type="ECO:0000313" key="6">
    <source>
        <dbReference type="EMBL" id="MCJ7857431.1"/>
    </source>
</evidence>
<dbReference type="InterPro" id="IPR036188">
    <property type="entry name" value="FAD/NAD-bd_sf"/>
</dbReference>
<dbReference type="AlphaFoldDB" id="A0A9X1WLZ3"/>
<dbReference type="PRINTS" id="PR00368">
    <property type="entry name" value="FADPNR"/>
</dbReference>
<dbReference type="PANTHER" id="PTHR43727">
    <property type="entry name" value="DIAMINOPIMELATE DECARBOXYLASE"/>
    <property type="match status" value="1"/>
</dbReference>
<sequence length="988" mass="105012">MSQVDVRVAVVGAGPRGLWAAEELLAQAWDHGVRVALDVWDDRPPGAGAGYGPDQPDHWTLNVSSRIVGSGLGAFDDWRRGHGDAASDPFPPRSLVGRFFAESWEALLATARRRAASGCTVRVVPRRVATLRRDSGENAGKDAGWLVDDHRYDHVLLATGHAPSWPGALPASVPGASGPVPVVGVYPPDGLRTVAAGSVVDVRGAALTFVDAALELAVGRGGAFVTTGTGTVYRPGGTEPSAIRPVSRTGRFMTVKPDPSGALADVLPPDGLAAEERRVRTSRTTGELREAVACAADRLLVTAGGRPAPDEVRRVVTGGDGGGDPVAELRHSHAVATGRAAPDAAWAVGHAWRVLYPAVVWRTSYGRRRSLTGVDLLARTLERVAFGMTPQNAARLLALLDAGVVHPPVTATVGTLSPAADVVVDAVIPPAGLVPGTLAATVPGIDAGGTEDTDTGWVDEDGFVRALDQLAVIGRDADAALTGADSLNRGLHDVVPRWARRVVAEHRRRHVDDPGAEATVPLTARLEPWAVDLLSDRRRCRELVDTYGSPVNVLRTAPMVRNMAELRDAGADAGVDTRVFYARKANKALCFVDTAVRAGHGVDVAGERELRQVLDRGVPGDRVILSAAVKPDRLLRLAVDHGVTVSVDTVTELARVRDLGASAGSRRPRVAPRIAPDPDLLPPTRFGERLHVWADALRDGADGVDAVDVVGVHLHLHGYSATDRLVALEDALRLTDTAVELGHRPEFVDLGGGVPMSYLDDGAQWAAFRRARQAMVDGTGQPFTWKSDPLATTYPFHQSPVRGGWLRGLLHGRVGQQGQQGQQESAAEALVRRGLRLHLEPGRSVLDGCGVILARVAFLKDRSDGVPLVGVEMNRTQCRTTSDDILLDPLLVRTQDGPPERAPGTEGFLVGAYCIEDEVIVRRRLRFPEGISTGDVVAIPNTAGYFMHILESASHQIPLALNVVLDADGTARVDDIDDSDDSDDSDRP</sequence>
<dbReference type="Pfam" id="PF13454">
    <property type="entry name" value="NAD_binding_9"/>
    <property type="match status" value="1"/>
</dbReference>
<organism evidence="6 7">
    <name type="scientific">Corynebacterium kalidii</name>
    <dbReference type="NCBI Taxonomy" id="2931982"/>
    <lineage>
        <taxon>Bacteria</taxon>
        <taxon>Bacillati</taxon>
        <taxon>Actinomycetota</taxon>
        <taxon>Actinomycetes</taxon>
        <taxon>Mycobacteriales</taxon>
        <taxon>Corynebacteriaceae</taxon>
        <taxon>Corynebacterium</taxon>
    </lineage>
</organism>
<keyword evidence="3" id="KW-0663">Pyridoxal phosphate</keyword>
<protein>
    <submittedName>
        <fullName evidence="6">FAD/NAD(P)-binding protein</fullName>
    </submittedName>
</protein>
<keyword evidence="2" id="KW-0210">Decarboxylase</keyword>
<evidence type="ECO:0000313" key="7">
    <source>
        <dbReference type="Proteomes" id="UP001139207"/>
    </source>
</evidence>
<dbReference type="InterPro" id="IPR022657">
    <property type="entry name" value="De-COase2_CS"/>
</dbReference>
<dbReference type="InterPro" id="IPR022644">
    <property type="entry name" value="De-COase2_N"/>
</dbReference>
<dbReference type="InterPro" id="IPR022653">
    <property type="entry name" value="De-COase2_pyr-phos_BS"/>
</dbReference>